<dbReference type="FunFam" id="1.10.510.10:FF:000153">
    <property type="entry name" value="Tribbles homolog 2"/>
    <property type="match status" value="1"/>
</dbReference>
<dbReference type="PANTHER" id="PTHR22961">
    <property type="entry name" value="SER/THR PROTEIN KINASE-TRB"/>
    <property type="match status" value="1"/>
</dbReference>
<dbReference type="GO" id="GO:0005524">
    <property type="term" value="F:ATP binding"/>
    <property type="evidence" value="ECO:0007669"/>
    <property type="project" value="InterPro"/>
</dbReference>
<dbReference type="Pfam" id="PF00069">
    <property type="entry name" value="Pkinase"/>
    <property type="match status" value="1"/>
</dbReference>
<dbReference type="Gene3D" id="1.10.510.10">
    <property type="entry name" value="Transferase(Phosphotransferase) domain 1"/>
    <property type="match status" value="1"/>
</dbReference>
<dbReference type="SUPFAM" id="SSF56112">
    <property type="entry name" value="Protein kinase-like (PK-like)"/>
    <property type="match status" value="1"/>
</dbReference>
<dbReference type="PANTHER" id="PTHR22961:SF13">
    <property type="entry name" value="TRIBBLES"/>
    <property type="match status" value="1"/>
</dbReference>
<dbReference type="AlphaFoldDB" id="A0A0L8I2Q9"/>
<name>A0A0L8I2Q9_OCTBM</name>
<proteinExistence type="inferred from homology"/>
<evidence type="ECO:0000259" key="3">
    <source>
        <dbReference type="PROSITE" id="PS50011"/>
    </source>
</evidence>
<gene>
    <name evidence="4" type="ORF">OCBIM_22037654mg</name>
</gene>
<dbReference type="GO" id="GO:0005634">
    <property type="term" value="C:nucleus"/>
    <property type="evidence" value="ECO:0007669"/>
    <property type="project" value="TreeGrafter"/>
</dbReference>
<dbReference type="Gene3D" id="3.30.200.20">
    <property type="entry name" value="Phosphorylase Kinase, domain 1"/>
    <property type="match status" value="1"/>
</dbReference>
<comment type="similarity">
    <text evidence="1">Belongs to the protein kinase superfamily. CAMK Ser/Thr protein kinase family. Tribbles subfamily.</text>
</comment>
<dbReference type="GO" id="GO:0031434">
    <property type="term" value="F:mitogen-activated protein kinase kinase binding"/>
    <property type="evidence" value="ECO:0007669"/>
    <property type="project" value="TreeGrafter"/>
</dbReference>
<dbReference type="STRING" id="37653.A0A0L8I2Q9"/>
<dbReference type="InterPro" id="IPR000719">
    <property type="entry name" value="Prot_kinase_dom"/>
</dbReference>
<dbReference type="OMA" id="GPPDCLS"/>
<dbReference type="InterPro" id="IPR011009">
    <property type="entry name" value="Kinase-like_dom_sf"/>
</dbReference>
<accession>A0A0L8I2Q9</accession>
<evidence type="ECO:0000313" key="4">
    <source>
        <dbReference type="EMBL" id="KOF95634.1"/>
    </source>
</evidence>
<evidence type="ECO:0000256" key="2">
    <source>
        <dbReference type="SAM" id="MobiDB-lite"/>
    </source>
</evidence>
<dbReference type="InterPro" id="IPR024104">
    <property type="entry name" value="Tribbles/Ser_Thr_kinase_40"/>
</dbReference>
<dbReference type="SMART" id="SM00220">
    <property type="entry name" value="S_TKc"/>
    <property type="match status" value="1"/>
</dbReference>
<protein>
    <recommendedName>
        <fullName evidence="3">Protein kinase domain-containing protein</fullName>
    </recommendedName>
</protein>
<dbReference type="GO" id="GO:0032436">
    <property type="term" value="P:positive regulation of proteasomal ubiquitin-dependent protein catabolic process"/>
    <property type="evidence" value="ECO:0007669"/>
    <property type="project" value="TreeGrafter"/>
</dbReference>
<feature type="domain" description="Protein kinase" evidence="3">
    <location>
        <begin position="72"/>
        <end position="321"/>
    </location>
</feature>
<evidence type="ECO:0000256" key="1">
    <source>
        <dbReference type="ARBA" id="ARBA00038180"/>
    </source>
</evidence>
<feature type="region of interest" description="Disordered" evidence="2">
    <location>
        <begin position="1"/>
        <end position="53"/>
    </location>
</feature>
<dbReference type="GO" id="GO:0004672">
    <property type="term" value="F:protein kinase activity"/>
    <property type="evidence" value="ECO:0007669"/>
    <property type="project" value="InterPro"/>
</dbReference>
<dbReference type="PROSITE" id="PS50011">
    <property type="entry name" value="PROTEIN_KINASE_DOM"/>
    <property type="match status" value="1"/>
</dbReference>
<reference evidence="4" key="1">
    <citation type="submission" date="2015-07" db="EMBL/GenBank/DDBJ databases">
        <title>MeaNS - Measles Nucleotide Surveillance Program.</title>
        <authorList>
            <person name="Tran T."/>
            <person name="Druce J."/>
        </authorList>
    </citation>
    <scope>NUCLEOTIDE SEQUENCE</scope>
    <source>
        <strain evidence="4">UCB-OBI-ISO-001</strain>
        <tissue evidence="4">Gonad</tissue>
    </source>
</reference>
<dbReference type="OrthoDB" id="410920at2759"/>
<organism evidence="4">
    <name type="scientific">Octopus bimaculoides</name>
    <name type="common">California two-spotted octopus</name>
    <dbReference type="NCBI Taxonomy" id="37653"/>
    <lineage>
        <taxon>Eukaryota</taxon>
        <taxon>Metazoa</taxon>
        <taxon>Spiralia</taxon>
        <taxon>Lophotrochozoa</taxon>
        <taxon>Mollusca</taxon>
        <taxon>Cephalopoda</taxon>
        <taxon>Coleoidea</taxon>
        <taxon>Octopodiformes</taxon>
        <taxon>Octopoda</taxon>
        <taxon>Incirrata</taxon>
        <taxon>Octopodidae</taxon>
        <taxon>Octopus</taxon>
    </lineage>
</organism>
<sequence>MTDSFSLHCTPMSGFSRSRPRTPSYYASPREEKTAEVVDPTPAANPGNLSPDLQPSYTPDFPKACGNLQLEKYTLIELREYKDRNVYKAHNTHTNRESICKVFPVERYREVLSTYWQVDCHSNISGVEEVILDKNGVYLFFKINYGDLHSYVRQKKRLKEAEACRLFRQVVEAVAHCHEHGVVLRDLKLRKFVFADPEKTHLLLEGLEDACLLEDESDDRLTDKHGCPAYVSPEILSTATESYSGKAADIWSLGVMLYTMIIGRYPFHDTEPSALFGKIRRGQYSLPDILSSGAKCLIRNMLRRDPTQRLTADVSLLHPWLAGHWPSSSVSQTCVDRRQTTDQTVPNIKLTELKDDLFD</sequence>
<dbReference type="EMBL" id="KQ416705">
    <property type="protein sequence ID" value="KOF95634.1"/>
    <property type="molecule type" value="Genomic_DNA"/>
</dbReference>
<dbReference type="KEGG" id="obi:106884514"/>